<dbReference type="InterPro" id="IPR000605">
    <property type="entry name" value="Helicase_SF3_ssDNA/RNA_vir"/>
</dbReference>
<dbReference type="InterPro" id="IPR001205">
    <property type="entry name" value="RNA-dir_pol_C"/>
</dbReference>
<dbReference type="GO" id="GO:0005198">
    <property type="term" value="F:structural molecule activity"/>
    <property type="evidence" value="ECO:0007669"/>
    <property type="project" value="InterPro"/>
</dbReference>
<dbReference type="Pfam" id="PF08762">
    <property type="entry name" value="CRPV_capsid"/>
    <property type="match status" value="1"/>
</dbReference>
<dbReference type="InterPro" id="IPR001676">
    <property type="entry name" value="Picornavirus_capsid"/>
</dbReference>
<keyword evidence="8" id="KW-0547">Nucleotide-binding</keyword>
<evidence type="ECO:0000256" key="10">
    <source>
        <dbReference type="ARBA" id="ARBA00022806"/>
    </source>
</evidence>
<evidence type="ECO:0000259" key="15">
    <source>
        <dbReference type="PROSITE" id="PS50507"/>
    </source>
</evidence>
<keyword evidence="12" id="KW-0067">ATP-binding</keyword>
<dbReference type="InterPro" id="IPR033703">
    <property type="entry name" value="Rhv-like"/>
</dbReference>
<dbReference type="PROSITE" id="PS51874">
    <property type="entry name" value="PCV_3C_PRO"/>
    <property type="match status" value="1"/>
</dbReference>
<dbReference type="InterPro" id="IPR044067">
    <property type="entry name" value="PCV_3C_PRO"/>
</dbReference>
<dbReference type="GO" id="GO:0005524">
    <property type="term" value="F:ATP binding"/>
    <property type="evidence" value="ECO:0007669"/>
    <property type="project" value="UniProtKB-KW"/>
</dbReference>
<evidence type="ECO:0000259" key="17">
    <source>
        <dbReference type="PROSITE" id="PS51874"/>
    </source>
</evidence>
<keyword evidence="9" id="KW-0378">Hydrolase</keyword>
<evidence type="ECO:0000256" key="5">
    <source>
        <dbReference type="ARBA" id="ARBA00022670"/>
    </source>
</evidence>
<evidence type="ECO:0000256" key="1">
    <source>
        <dbReference type="ARBA" id="ARBA00004328"/>
    </source>
</evidence>
<dbReference type="GO" id="GO:0003724">
    <property type="term" value="F:RNA helicase activity"/>
    <property type="evidence" value="ECO:0007669"/>
    <property type="project" value="InterPro"/>
</dbReference>
<keyword evidence="6" id="KW-0808">Transferase</keyword>
<dbReference type="EMBL" id="MT138177">
    <property type="protein sequence ID" value="QKN88966.1"/>
    <property type="molecule type" value="Genomic_RNA"/>
</dbReference>
<dbReference type="InterPro" id="IPR029053">
    <property type="entry name" value="Viral_coat"/>
</dbReference>
<dbReference type="Gene3D" id="3.30.70.270">
    <property type="match status" value="1"/>
</dbReference>
<dbReference type="InterPro" id="IPR024387">
    <property type="entry name" value="Pept_C3G_Picornavir"/>
</dbReference>
<dbReference type="Pfam" id="PF00910">
    <property type="entry name" value="RNA_helicase"/>
    <property type="match status" value="1"/>
</dbReference>
<evidence type="ECO:0000256" key="7">
    <source>
        <dbReference type="ARBA" id="ARBA00022695"/>
    </source>
</evidence>
<dbReference type="GO" id="GO:0006508">
    <property type="term" value="P:proteolysis"/>
    <property type="evidence" value="ECO:0007669"/>
    <property type="project" value="UniProtKB-KW"/>
</dbReference>
<keyword evidence="4" id="KW-0167">Capsid protein</keyword>
<dbReference type="InterPro" id="IPR009003">
    <property type="entry name" value="Peptidase_S1_PA"/>
</dbReference>
<dbReference type="InterPro" id="IPR043128">
    <property type="entry name" value="Rev_trsase/Diguanyl_cyclase"/>
</dbReference>
<dbReference type="Gene3D" id="1.20.960.20">
    <property type="match status" value="1"/>
</dbReference>
<evidence type="ECO:0000256" key="9">
    <source>
        <dbReference type="ARBA" id="ARBA00022801"/>
    </source>
</evidence>
<keyword evidence="3" id="KW-0696">RNA-directed RNA polymerase</keyword>
<dbReference type="CDD" id="cd23169">
    <property type="entry name" value="ps-ssRNAv-Picornavirales"/>
    <property type="match status" value="1"/>
</dbReference>
<dbReference type="PROSITE" id="PS50507">
    <property type="entry name" value="RDRP_SSRNA_POS"/>
    <property type="match status" value="1"/>
</dbReference>
<dbReference type="InterPro" id="IPR043502">
    <property type="entry name" value="DNA/RNA_pol_sf"/>
</dbReference>
<feature type="domain" description="Peptidase C3" evidence="17">
    <location>
        <begin position="1868"/>
        <end position="2073"/>
    </location>
</feature>
<evidence type="ECO:0000256" key="3">
    <source>
        <dbReference type="ARBA" id="ARBA00022484"/>
    </source>
</evidence>
<dbReference type="SUPFAM" id="SSF88633">
    <property type="entry name" value="Positive stranded ssRNA viruses"/>
    <property type="match status" value="3"/>
</dbReference>
<evidence type="ECO:0000256" key="12">
    <source>
        <dbReference type="ARBA" id="ARBA00022840"/>
    </source>
</evidence>
<keyword evidence="7" id="KW-0548">Nucleotidyltransferase</keyword>
<protein>
    <recommendedName>
        <fullName evidence="2">Genome polyprotein</fullName>
    </recommendedName>
</protein>
<accession>A0A6M9Z8N3</accession>
<name>A0A6M9Z8N3_9VIRU</name>
<proteinExistence type="predicted"/>
<dbReference type="GO" id="GO:0039694">
    <property type="term" value="P:viral RNA genome replication"/>
    <property type="evidence" value="ECO:0007669"/>
    <property type="project" value="InterPro"/>
</dbReference>
<dbReference type="Pfam" id="PF00680">
    <property type="entry name" value="RdRP_1"/>
    <property type="match status" value="1"/>
</dbReference>
<keyword evidence="14" id="KW-0693">Viral RNA replication</keyword>
<comment type="subcellular location">
    <subcellularLocation>
        <location evidence="1">Virion</location>
    </subcellularLocation>
</comment>
<evidence type="ECO:0000256" key="13">
    <source>
        <dbReference type="ARBA" id="ARBA00022844"/>
    </source>
</evidence>
<dbReference type="SUPFAM" id="SSF50494">
    <property type="entry name" value="Trypsin-like serine proteases"/>
    <property type="match status" value="1"/>
</dbReference>
<dbReference type="GO" id="GO:0019028">
    <property type="term" value="C:viral capsid"/>
    <property type="evidence" value="ECO:0007669"/>
    <property type="project" value="UniProtKB-KW"/>
</dbReference>
<dbReference type="Pfam" id="PF12381">
    <property type="entry name" value="Peptidase_C3G"/>
    <property type="match status" value="1"/>
</dbReference>
<keyword evidence="13" id="KW-0946">Virion</keyword>
<feature type="domain" description="SF3 helicase" evidence="16">
    <location>
        <begin position="1428"/>
        <end position="1594"/>
    </location>
</feature>
<dbReference type="InterPro" id="IPR043504">
    <property type="entry name" value="Peptidase_S1_PA_chymotrypsin"/>
</dbReference>
<evidence type="ECO:0000313" key="18">
    <source>
        <dbReference type="EMBL" id="QKN88966.1"/>
    </source>
</evidence>
<dbReference type="Gene3D" id="2.60.120.20">
    <property type="match status" value="3"/>
</dbReference>
<reference evidence="18" key="1">
    <citation type="submission" date="2020-01" db="EMBL/GenBank/DDBJ databases">
        <title>Viral genomes from wild and zoo birds in China.</title>
        <authorList>
            <person name="Lu J."/>
            <person name="Shan T."/>
            <person name="Yang S."/>
            <person name="Zhang W."/>
        </authorList>
    </citation>
    <scope>NUCLEOTIDE SEQUENCE</scope>
    <source>
        <strain evidence="18">Coa131shi1</strain>
    </source>
</reference>
<evidence type="ECO:0000259" key="16">
    <source>
        <dbReference type="PROSITE" id="PS51218"/>
    </source>
</evidence>
<dbReference type="Gene3D" id="2.40.10.10">
    <property type="entry name" value="Trypsin-like serine proteases"/>
    <property type="match status" value="1"/>
</dbReference>
<keyword evidence="5" id="KW-0645">Protease</keyword>
<dbReference type="GO" id="GO:0006351">
    <property type="term" value="P:DNA-templated transcription"/>
    <property type="evidence" value="ECO:0007669"/>
    <property type="project" value="InterPro"/>
</dbReference>
<dbReference type="InterPro" id="IPR014759">
    <property type="entry name" value="Helicase_SF3_ssRNA_vir"/>
</dbReference>
<dbReference type="InterPro" id="IPR014872">
    <property type="entry name" value="Dicistrovirus_capsid-polyPr_C"/>
</dbReference>
<dbReference type="SUPFAM" id="SSF56672">
    <property type="entry name" value="DNA/RNA polymerases"/>
    <property type="match status" value="1"/>
</dbReference>
<evidence type="ECO:0000256" key="2">
    <source>
        <dbReference type="ARBA" id="ARBA00020107"/>
    </source>
</evidence>
<dbReference type="GO" id="GO:0003723">
    <property type="term" value="F:RNA binding"/>
    <property type="evidence" value="ECO:0007669"/>
    <property type="project" value="InterPro"/>
</dbReference>
<sequence>MSKLLYFNIQTKNSQDAKNEYDKIYKEITSLWPARYRTRFENWYVRRQHKLKPSMAGEDFQSLFKRDFEDVLHHSLNWENSLRKALLQDAYLAKNRNLINKYRSQSKRQTVRKEQMTEQGDTGTTAVDLEMASVKSSTANITFVDERPVDTATLHTTRETYSRDMHYDIAENDWTMTKVLTREYPIKSIEWKVGTDDPQIQIGLPKLITDDADCMITRQLSFFAFLRAGVKVRVQLNGTKFHCGRLIAYFKPLSWEGDRADNLTALTCYPHFFLDASVSNSGELEIPFTHLLTYFSQLKGTCFNDSINSLGSFVVRPFNRLQASEGASQSLYGQIYVSLIKPYVHLPTRNITNFAYSEGYMQGLEALLKKGAGLAVNAGLGMADKFTGGLVTGAGDAICNLLGICDKPNDPISAAPIINRTVAPLAHGAGLDRSTRLGLAADAGTDTTPEMLGTMDGDYDILTLCKMPSKIKTFEWNTSQGQADRLYEFPITPVFIDQDNVKVKQNYTAYSPSMLAYVARAFCLWRGTLTVKIQVIATQFHSGRLALVQDPHSTTDVEASLNTYDQNKSHNVIVMDIQEQQELTIDLPYFAIKPWMRCDHFRSMNQVSPPPGFKNYLDCDVTGMFRIFIVNSLVAPSNVPDKIEVNVFLYAGSNFELTIPNPVSPLSFRTVTEATVNLPRYPYSKGGEYPLCEFNDAILTIYYTHKILLARKFIKQDNLWYESTMVVNTPDVLAYLGQQLIISELMNEIAEDSPCALLIKSLTDIAQEQGLENYTTTRENDGEVIPITEGNNKATVAPFTVSENAMNLQTLLRRFYPLYVSSNVNNSSDFTLITIPVTPSFSPDDKDTIILTVNQKRHEIHNLAWFSRLFTYWRGSMRYKICFSSPNTEVFVWHNPTEVKPFDVLSGFSYEQLTNQLNFASDIAMSNVQQGIEVEIPFYSSFNQLLHAHVEEKVDLRAVNGTLFIAIRNQEVKTDFSLFVSTGDDFYMNVLRAPPIVYESWVAAYNDADGSEQLKMPDVNRAMMHQSENCQTPGSAVSNYYQKGKYALPKLPGFQDEKLEEDQQMEEQMFSFTEGIESKIDEGIKKIDEFAEKTLPTVTSVNELTKEFQSFLKEFQSDILPAVLGHAKLFHQDVNNTHDTIKNFLPRLDETLSHFDAMLIQYTNVGRSFTDAAEGVEEASGYLAWMFKTLLISSVWLNLIEIYKKFSWTSLINIIVLLGALFRIEVSSIVQWLYSHCYSMYQDYRSKATNGAMREQGFEEFVSEYSEEVSLALAGIATVLYCALFGSLPKWETIKKAVRQTVEGTEQGLGEFLKSVHFANLGFKAINSTFDFFKTWMDKVVTWFLGQESRELLMEKQFKDKSKRIMDWLNEIDELEDDDMQYLALSDVKIHDRVYRLVDRSKEFTEWLMTEGVSKNVSSVVLDARKRVLKLVEKVNSLNTGVGFRYSPFVVMLEGKSGVAKSSMMHKFTDMARDVLGIPIYNSVCVVPKTEKFLDSYRRNKIIEWDDMKQCPAQDELVADFINWRSNAPCVINKAAVNEKGMEMVAEFMTLSTNHGKLSINTIRDMEAFNNRINLSFKCELRDGFTPDTLKTLPRDPDFGFVKMKAQIVEGGHFRTIKEDLTLPEAVALAKEHFEAWDEKQRELVDDYLGQYGSQKIPKGVSIQPIVEEAWPVAGVEQGQSVRYKVVIDEGLTEEEQIEAELFSISFEELDDAAQESTFELLKIKARRVIRKTRSYMTLLKKKFELACSSFYEKVKAFHTEHPNVTKVLGTLTMIGAAGFLIKSTLSMFNSDNSEDEPIVTVKKIVSTGEEAYETNVKKSTKLVKAEAYETNVKQKTKLVKAEAYETNVRKPTKLVKAEAVEHGTDDMLAIDTARNKIHPLLCILGWKDPKLPMLQGVCIGGKMILVPHHFFRRSKTGDFFYYVRGNDRIEIEYNEDRLFRIRDKDACLYYVGAQFDSRKNIVNCFIEERDLSRLSKTPVVLVGTTMKGVIIEKAGVATGNVEMNYAGKDEGAPVYTQYGWSYSMNTVGGECGSMLVAINKTLPPPAKIIGMHTAGYAHRTGGFSIVLTREMITETLNQAVAKFGPLVYGAPLPKEVLRDEQAFNERVRMVPEGSFSFYGVMDPKFCPAQPQKTSFRKTPFHGEIYEVTNKPAHLKAVKGESPLRKALKKYGVLTKPYHQKDIKIVRQSVINETLMLKADIPARVVTEEEAIFGIEGVPYCKRMNMKSSPGWPYQCLPNYKDQKGKAYLFDEETRKIVDPLLRKKLDEREAAAKRGERVESVWRDCMKDELRPNAKVDDLKTRLFTIAPTDFNILVRKYFLAFEQMFYKNHTKFFSAVGINPESFEWTESYNRLRKYGKKCVAGDFSGFDGTIMPDLMEEVTEIVNAWYEYNGETDPEAKLVRRVLMDEMIHTVQLVENCTYKTHQGNTSGNPITVMINTYVNIYYMRLTWLEIMKEENPDLATMWAYKDNVIEEIYSDDNRLVVKDAALQFFNQMTIATALEKHGIIYTTESKKKAEEPWKNLDDTSFLKRTYRFDDEIGKEVILPVLSMDTLTSLTNWVRDSDNLEEQLQANQKAALDFAFFHGREFYDEYQFNFSKAMRENEMEPVCITYDEQLDRFLSIIHGDTPARSFVDVGY</sequence>
<evidence type="ECO:0000256" key="11">
    <source>
        <dbReference type="ARBA" id="ARBA00022807"/>
    </source>
</evidence>
<evidence type="ECO:0000256" key="8">
    <source>
        <dbReference type="ARBA" id="ARBA00022741"/>
    </source>
</evidence>
<evidence type="ECO:0000256" key="4">
    <source>
        <dbReference type="ARBA" id="ARBA00022561"/>
    </source>
</evidence>
<dbReference type="GO" id="GO:0003968">
    <property type="term" value="F:RNA-directed RNA polymerase activity"/>
    <property type="evidence" value="ECO:0007669"/>
    <property type="project" value="UniProtKB-KW"/>
</dbReference>
<keyword evidence="10" id="KW-0347">Helicase</keyword>
<dbReference type="InterPro" id="IPR007094">
    <property type="entry name" value="RNA-dir_pol_PSvirus"/>
</dbReference>
<organism evidence="18">
    <name type="scientific">Picornavirales sp</name>
    <dbReference type="NCBI Taxonomy" id="1955153"/>
    <lineage>
        <taxon>Viruses</taxon>
        <taxon>Riboviria</taxon>
        <taxon>Orthornavirae</taxon>
        <taxon>Pisuviricota</taxon>
        <taxon>Pisoniviricetes</taxon>
        <taxon>Picornavirales</taxon>
    </lineage>
</organism>
<feature type="domain" description="RdRp catalytic" evidence="15">
    <location>
        <begin position="2359"/>
        <end position="2493"/>
    </location>
</feature>
<evidence type="ECO:0000256" key="6">
    <source>
        <dbReference type="ARBA" id="ARBA00022679"/>
    </source>
</evidence>
<keyword evidence="11" id="KW-0788">Thiol protease</keyword>
<dbReference type="PROSITE" id="PS51218">
    <property type="entry name" value="SF3_HELICASE_2"/>
    <property type="match status" value="1"/>
</dbReference>
<dbReference type="GO" id="GO:0004197">
    <property type="term" value="F:cysteine-type endopeptidase activity"/>
    <property type="evidence" value="ECO:0007669"/>
    <property type="project" value="InterPro"/>
</dbReference>
<dbReference type="Pfam" id="PF00073">
    <property type="entry name" value="Rhv"/>
    <property type="match status" value="1"/>
</dbReference>
<evidence type="ECO:0000256" key="14">
    <source>
        <dbReference type="ARBA" id="ARBA00022953"/>
    </source>
</evidence>
<dbReference type="CDD" id="cd00205">
    <property type="entry name" value="rhv_like"/>
    <property type="match status" value="2"/>
</dbReference>